<comment type="caution">
    <text evidence="2">The sequence shown here is derived from an EMBL/GenBank/DDBJ whole genome shotgun (WGS) entry which is preliminary data.</text>
</comment>
<sequence>MAAAIPAPVLAAASQPAAPAAADAAPQAASESLTLARSIVTTAFPPDSREEMMEKLMTTVVSQMKDSMPLDTLTDPGLRKIVTDYLEGVPGMLRPATSAFIPKQMEAIAQAYTQIFTLAELRDVAAFAHTPSGKTFLQRSTEVLSQPAVAAVNRTYFREAGEISRKGEAQLKAQVIAYIKEHPEAIAQNTQKQPAEPTK</sequence>
<feature type="domain" description="DUF2059" evidence="1">
    <location>
        <begin position="106"/>
        <end position="145"/>
    </location>
</feature>
<dbReference type="Proteomes" id="UP001202281">
    <property type="component" value="Unassembled WGS sequence"/>
</dbReference>
<evidence type="ECO:0000313" key="3">
    <source>
        <dbReference type="Proteomes" id="UP001202281"/>
    </source>
</evidence>
<protein>
    <submittedName>
        <fullName evidence="2">DUF2059 domain-containing protein</fullName>
    </submittedName>
</protein>
<organism evidence="2 3">
    <name type="scientific">Novosphingobium beihaiensis</name>
    <dbReference type="NCBI Taxonomy" id="2930389"/>
    <lineage>
        <taxon>Bacteria</taxon>
        <taxon>Pseudomonadati</taxon>
        <taxon>Pseudomonadota</taxon>
        <taxon>Alphaproteobacteria</taxon>
        <taxon>Sphingomonadales</taxon>
        <taxon>Sphingomonadaceae</taxon>
        <taxon>Novosphingobium</taxon>
    </lineage>
</organism>
<evidence type="ECO:0000313" key="2">
    <source>
        <dbReference type="EMBL" id="MCJ2187402.1"/>
    </source>
</evidence>
<dbReference type="Pfam" id="PF09832">
    <property type="entry name" value="DUF2059"/>
    <property type="match status" value="1"/>
</dbReference>
<reference evidence="2 3" key="1">
    <citation type="submission" date="2022-04" db="EMBL/GenBank/DDBJ databases">
        <title>Identification of a novel bacterium isolated from mangrove sediments.</title>
        <authorList>
            <person name="Pan X."/>
        </authorList>
    </citation>
    <scope>NUCLEOTIDE SEQUENCE [LARGE SCALE GENOMIC DNA]</scope>
    <source>
        <strain evidence="2 3">B2638</strain>
    </source>
</reference>
<dbReference type="InterPro" id="IPR018637">
    <property type="entry name" value="DUF2059"/>
</dbReference>
<dbReference type="EMBL" id="JALHLG010000013">
    <property type="protein sequence ID" value="MCJ2187402.1"/>
    <property type="molecule type" value="Genomic_DNA"/>
</dbReference>
<dbReference type="RefSeq" id="WP_243921018.1">
    <property type="nucleotide sequence ID" value="NZ_JALHLG010000013.1"/>
</dbReference>
<name>A0ABT0BQS8_9SPHN</name>
<keyword evidence="3" id="KW-1185">Reference proteome</keyword>
<proteinExistence type="predicted"/>
<evidence type="ECO:0000259" key="1">
    <source>
        <dbReference type="Pfam" id="PF09832"/>
    </source>
</evidence>
<accession>A0ABT0BQS8</accession>
<gene>
    <name evidence="2" type="ORF">MTR66_11340</name>
</gene>